<reference evidence="3" key="1">
    <citation type="journal article" date="2019" name="Int. J. Syst. Evol. Microbiol.">
        <title>The Global Catalogue of Microorganisms (GCM) 10K type strain sequencing project: providing services to taxonomists for standard genome sequencing and annotation.</title>
        <authorList>
            <consortium name="The Broad Institute Genomics Platform"/>
            <consortium name="The Broad Institute Genome Sequencing Center for Infectious Disease"/>
            <person name="Wu L."/>
            <person name="Ma J."/>
        </authorList>
    </citation>
    <scope>NUCLEOTIDE SEQUENCE [LARGE SCALE GENOMIC DNA]</scope>
    <source>
        <strain evidence="3">CAIM 431</strain>
    </source>
</reference>
<gene>
    <name evidence="2" type="ORF">ACFSCS_03120</name>
</gene>
<keyword evidence="2" id="KW-0540">Nuclease</keyword>
<dbReference type="RefSeq" id="WP_343873853.1">
    <property type="nucleotide sequence ID" value="NZ_BAAAIX010000021.1"/>
</dbReference>
<keyword evidence="2" id="KW-0255">Endonuclease</keyword>
<dbReference type="SUPFAM" id="SSF52980">
    <property type="entry name" value="Restriction endonuclease-like"/>
    <property type="match status" value="1"/>
</dbReference>
<evidence type="ECO:0000259" key="1">
    <source>
        <dbReference type="Pfam" id="PF18741"/>
    </source>
</evidence>
<dbReference type="EMBL" id="JBHUFZ010000007">
    <property type="protein sequence ID" value="MFD1889177.1"/>
    <property type="molecule type" value="Genomic_DNA"/>
</dbReference>
<sequence length="167" mass="18914">MDPIELALQSAWRCCSQEDFLVLAESAVSQGLITLDDLRCTLSARASARRAIDALDRGESGTETLVRLRLRARGVRLRTQVEIAGVGRVDLLVGDRLVIEVDSRAHHTGAENYANDRRRDLVLRSKGYVVVRLTLAQVMHDWPAVEQHLLAMIRRGDHRWPRRRRAS</sequence>
<dbReference type="GO" id="GO:0004519">
    <property type="term" value="F:endonuclease activity"/>
    <property type="evidence" value="ECO:0007669"/>
    <property type="project" value="UniProtKB-KW"/>
</dbReference>
<evidence type="ECO:0000313" key="2">
    <source>
        <dbReference type="EMBL" id="MFD1889177.1"/>
    </source>
</evidence>
<name>A0ABW4RS85_9ACTN</name>
<keyword evidence="2" id="KW-0378">Hydrolase</keyword>
<accession>A0ABW4RS85</accession>
<evidence type="ECO:0000313" key="3">
    <source>
        <dbReference type="Proteomes" id="UP001597326"/>
    </source>
</evidence>
<dbReference type="Proteomes" id="UP001597326">
    <property type="component" value="Unassembled WGS sequence"/>
</dbReference>
<protein>
    <submittedName>
        <fullName evidence="2">Endonuclease domain-containing protein</fullName>
    </submittedName>
</protein>
<comment type="caution">
    <text evidence="2">The sequence shown here is derived from an EMBL/GenBank/DDBJ whole genome shotgun (WGS) entry which is preliminary data.</text>
</comment>
<dbReference type="InterPro" id="IPR011335">
    <property type="entry name" value="Restrct_endonuc-II-like"/>
</dbReference>
<proteinExistence type="predicted"/>
<feature type="domain" description="Restriction endonuclease type II-like" evidence="1">
    <location>
        <begin position="65"/>
        <end position="152"/>
    </location>
</feature>
<keyword evidence="3" id="KW-1185">Reference proteome</keyword>
<dbReference type="Pfam" id="PF18741">
    <property type="entry name" value="MTES_1575"/>
    <property type="match status" value="1"/>
</dbReference>
<dbReference type="Gene3D" id="3.40.960.10">
    <property type="entry name" value="VSR Endonuclease"/>
    <property type="match status" value="1"/>
</dbReference>
<dbReference type="InterPro" id="IPR049468">
    <property type="entry name" value="Restrct_endonuc-II-like_dom"/>
</dbReference>
<organism evidence="2 3">
    <name type="scientific">Luteococcus peritonei</name>
    <dbReference type="NCBI Taxonomy" id="88874"/>
    <lineage>
        <taxon>Bacteria</taxon>
        <taxon>Bacillati</taxon>
        <taxon>Actinomycetota</taxon>
        <taxon>Actinomycetes</taxon>
        <taxon>Propionibacteriales</taxon>
        <taxon>Propionibacteriaceae</taxon>
        <taxon>Luteococcus</taxon>
    </lineage>
</organism>